<dbReference type="InterPro" id="IPR043129">
    <property type="entry name" value="ATPase_NBD"/>
</dbReference>
<evidence type="ECO:0000313" key="13">
    <source>
        <dbReference type="EMBL" id="RCX31670.1"/>
    </source>
</evidence>
<keyword evidence="3 10" id="KW-0813">Transport</keyword>
<comment type="function">
    <text evidence="10">Inner membrane component of the type II secretion system required for the energy-dependent secretion of extracellular factors such as proteases and toxins from the periplasm.</text>
</comment>
<dbReference type="InterPro" id="IPR025691">
    <property type="entry name" value="GspL_pp_dom"/>
</dbReference>
<keyword evidence="4" id="KW-1003">Cell membrane</keyword>
<dbReference type="GO" id="GO:0009276">
    <property type="term" value="C:Gram-negative-bacterium-type cell wall"/>
    <property type="evidence" value="ECO:0007669"/>
    <property type="project" value="InterPro"/>
</dbReference>
<dbReference type="CDD" id="cd24017">
    <property type="entry name" value="ASKHA_T2SSL_N"/>
    <property type="match status" value="1"/>
</dbReference>
<comment type="caution">
    <text evidence="13">The sequence shown here is derived from an EMBL/GenBank/DDBJ whole genome shotgun (WGS) entry which is preliminary data.</text>
</comment>
<keyword evidence="5" id="KW-0997">Cell inner membrane</keyword>
<evidence type="ECO:0000313" key="14">
    <source>
        <dbReference type="Proteomes" id="UP000252707"/>
    </source>
</evidence>
<comment type="similarity">
    <text evidence="2 10">Belongs to the GSP L family.</text>
</comment>
<dbReference type="GO" id="GO:0015627">
    <property type="term" value="C:type II protein secretion system complex"/>
    <property type="evidence" value="ECO:0007669"/>
    <property type="project" value="InterPro"/>
</dbReference>
<evidence type="ECO:0000256" key="7">
    <source>
        <dbReference type="ARBA" id="ARBA00022927"/>
    </source>
</evidence>
<accession>A0A369CCD9</accession>
<keyword evidence="9" id="KW-0472">Membrane</keyword>
<sequence>MAGKWVVARCPDSDPERLEWVEVSAAGAIDGAVARGAPEALAAAAQGRRLAVLVPGERVWVTRVRLAARTRRQREAALPYALEERLADDVESLHCAPGRPGADGSLPAAVVGRELMEAWLSRFAAAGLRVERLLPDCLALPLEPGAWSLWSEGGRTLVRTGPESGYVVDTPNLVHMLRTELHQETAAAPERIVLGGTAVPALAAELEALGIPVERFGPGELLPLLAPGASAPKAPLDLLQGPFGRQERIGRRLRPWRLPAALAALWLVLLVAGKATALHQLRAERAALQAQIDALYLETFSDATRVVDARTQMSQRLERLRGARPEGGFLGLLQLTADALGDRSGYRLQRVAFDDGRMDLLLELPALQAVDTLRQRLAAAGLRAEVVSASAQGERVQARLRIGRGA</sequence>
<dbReference type="PIRSF" id="PIRSF015761">
    <property type="entry name" value="Protein_L"/>
    <property type="match status" value="1"/>
</dbReference>
<evidence type="ECO:0000259" key="12">
    <source>
        <dbReference type="Pfam" id="PF12693"/>
    </source>
</evidence>
<dbReference type="InterPro" id="IPR024230">
    <property type="entry name" value="GspL_cyto_dom"/>
</dbReference>
<dbReference type="RefSeq" id="WP_114278524.1">
    <property type="nucleotide sequence ID" value="NZ_QPJY01000002.1"/>
</dbReference>
<dbReference type="OrthoDB" id="7011844at2"/>
<organism evidence="13 14">
    <name type="scientific">Thioalbus denitrificans</name>
    <dbReference type="NCBI Taxonomy" id="547122"/>
    <lineage>
        <taxon>Bacteria</taxon>
        <taxon>Pseudomonadati</taxon>
        <taxon>Pseudomonadota</taxon>
        <taxon>Gammaproteobacteria</taxon>
        <taxon>Chromatiales</taxon>
        <taxon>Ectothiorhodospiraceae</taxon>
        <taxon>Thioalbus</taxon>
    </lineage>
</organism>
<evidence type="ECO:0000256" key="9">
    <source>
        <dbReference type="ARBA" id="ARBA00023136"/>
    </source>
</evidence>
<dbReference type="EMBL" id="QPJY01000002">
    <property type="protein sequence ID" value="RCX31670.1"/>
    <property type="molecule type" value="Genomic_DNA"/>
</dbReference>
<name>A0A369CCD9_9GAMM</name>
<evidence type="ECO:0000256" key="2">
    <source>
        <dbReference type="ARBA" id="ARBA00005318"/>
    </source>
</evidence>
<evidence type="ECO:0000256" key="3">
    <source>
        <dbReference type="ARBA" id="ARBA00022448"/>
    </source>
</evidence>
<gene>
    <name evidence="13" type="ORF">DFQ59_10213</name>
</gene>
<evidence type="ECO:0000259" key="11">
    <source>
        <dbReference type="Pfam" id="PF05134"/>
    </source>
</evidence>
<evidence type="ECO:0000256" key="10">
    <source>
        <dbReference type="PIRNR" id="PIRNR015761"/>
    </source>
</evidence>
<dbReference type="SUPFAM" id="SSF53067">
    <property type="entry name" value="Actin-like ATPase domain"/>
    <property type="match status" value="1"/>
</dbReference>
<keyword evidence="8" id="KW-1133">Transmembrane helix</keyword>
<keyword evidence="14" id="KW-1185">Reference proteome</keyword>
<dbReference type="Pfam" id="PF05134">
    <property type="entry name" value="T2SSL"/>
    <property type="match status" value="1"/>
</dbReference>
<dbReference type="GO" id="GO:0005886">
    <property type="term" value="C:plasma membrane"/>
    <property type="evidence" value="ECO:0007669"/>
    <property type="project" value="UniProtKB-SubCell"/>
</dbReference>
<dbReference type="Gene3D" id="3.30.1360.100">
    <property type="entry name" value="General secretion pathway protein M, EpsM"/>
    <property type="match status" value="1"/>
</dbReference>
<dbReference type="Pfam" id="PF12693">
    <property type="entry name" value="GspL_C"/>
    <property type="match status" value="1"/>
</dbReference>
<comment type="subcellular location">
    <subcellularLocation>
        <location evidence="1">Cell inner membrane</location>
        <topology evidence="1">Single-pass membrane protein</topology>
    </subcellularLocation>
</comment>
<dbReference type="InterPro" id="IPR007812">
    <property type="entry name" value="T2SS_protein-GspL"/>
</dbReference>
<evidence type="ECO:0000256" key="8">
    <source>
        <dbReference type="ARBA" id="ARBA00022989"/>
    </source>
</evidence>
<keyword evidence="6" id="KW-0812">Transmembrane</keyword>
<dbReference type="GO" id="GO:0015628">
    <property type="term" value="P:protein secretion by the type II secretion system"/>
    <property type="evidence" value="ECO:0007669"/>
    <property type="project" value="InterPro"/>
</dbReference>
<evidence type="ECO:0000256" key="1">
    <source>
        <dbReference type="ARBA" id="ARBA00004377"/>
    </source>
</evidence>
<dbReference type="NCBIfam" id="TIGR01709">
    <property type="entry name" value="typeII_sec_gspL"/>
    <property type="match status" value="1"/>
</dbReference>
<evidence type="ECO:0000256" key="4">
    <source>
        <dbReference type="ARBA" id="ARBA00022475"/>
    </source>
</evidence>
<proteinExistence type="inferred from homology"/>
<feature type="domain" description="GspL periplasmic" evidence="12">
    <location>
        <begin position="252"/>
        <end position="404"/>
    </location>
</feature>
<feature type="domain" description="GspL cytoplasmic actin-ATPase-like" evidence="11">
    <location>
        <begin position="38"/>
        <end position="243"/>
    </location>
</feature>
<keyword evidence="7 10" id="KW-0653">Protein transport</keyword>
<dbReference type="AlphaFoldDB" id="A0A369CCD9"/>
<dbReference type="Gene3D" id="3.30.420.380">
    <property type="match status" value="1"/>
</dbReference>
<evidence type="ECO:0000256" key="6">
    <source>
        <dbReference type="ARBA" id="ARBA00022692"/>
    </source>
</evidence>
<evidence type="ECO:0000256" key="5">
    <source>
        <dbReference type="ARBA" id="ARBA00022519"/>
    </source>
</evidence>
<dbReference type="Proteomes" id="UP000252707">
    <property type="component" value="Unassembled WGS sequence"/>
</dbReference>
<protein>
    <recommendedName>
        <fullName evidence="10">Type II secretion system protein L</fullName>
        <shortName evidence="10">T2SS protein L</shortName>
    </recommendedName>
</protein>
<reference evidence="13 14" key="1">
    <citation type="submission" date="2018-07" db="EMBL/GenBank/DDBJ databases">
        <title>Genomic Encyclopedia of Type Strains, Phase IV (KMG-IV): sequencing the most valuable type-strain genomes for metagenomic binning, comparative biology and taxonomic classification.</title>
        <authorList>
            <person name="Goeker M."/>
        </authorList>
    </citation>
    <scope>NUCLEOTIDE SEQUENCE [LARGE SCALE GENOMIC DNA]</scope>
    <source>
        <strain evidence="13 14">DSM 26407</strain>
    </source>
</reference>